<dbReference type="eggNOG" id="ENOG5032ZFV">
    <property type="taxonomic scope" value="Bacteria"/>
</dbReference>
<proteinExistence type="predicted"/>
<reference evidence="2" key="1">
    <citation type="submission" date="2009-07" db="EMBL/GenBank/DDBJ databases">
        <title>Complete sequence of Geobacter sp. M21.</title>
        <authorList>
            <consortium name="US DOE Joint Genome Institute"/>
            <person name="Lucas S."/>
            <person name="Copeland A."/>
            <person name="Lapidus A."/>
            <person name="Glavina del Rio T."/>
            <person name="Dalin E."/>
            <person name="Tice H."/>
            <person name="Bruce D."/>
            <person name="Goodwin L."/>
            <person name="Pitluck S."/>
            <person name="Saunders E."/>
            <person name="Brettin T."/>
            <person name="Detter J.C."/>
            <person name="Han C."/>
            <person name="Larimer F."/>
            <person name="Land M."/>
            <person name="Hauser L."/>
            <person name="Kyrpides N."/>
            <person name="Ovchinnikova G."/>
            <person name="Lovley D."/>
        </authorList>
    </citation>
    <scope>NUCLEOTIDE SEQUENCE [LARGE SCALE GENOMIC DNA]</scope>
    <source>
        <strain evidence="2">M21</strain>
    </source>
</reference>
<organism evidence="2">
    <name type="scientific">Geobacter sp. (strain M21)</name>
    <dbReference type="NCBI Taxonomy" id="443144"/>
    <lineage>
        <taxon>Bacteria</taxon>
        <taxon>Pseudomonadati</taxon>
        <taxon>Thermodesulfobacteriota</taxon>
        <taxon>Desulfuromonadia</taxon>
        <taxon>Geobacterales</taxon>
        <taxon>Geobacteraceae</taxon>
        <taxon>Geobacter</taxon>
    </lineage>
</organism>
<dbReference type="STRING" id="443144.GM21_3701"/>
<accession>C6E6U4</accession>
<dbReference type="EMBL" id="CP001661">
    <property type="protein sequence ID" value="ACT19722.1"/>
    <property type="molecule type" value="Genomic_DNA"/>
</dbReference>
<protein>
    <submittedName>
        <fullName evidence="2">Uncharacterized protein</fullName>
    </submittedName>
</protein>
<dbReference type="HOGENOM" id="CLU_1649392_0_0_7"/>
<sequence length="159" mass="18053">MSKTRPKSDSSQLSLLDLIQRAKEMEETPSTQGQVNVERELRLAMSEAVKHCPLSIHQIAGEMSHLLGETVTADMIYSWTSESKTKHQVWGSRLPAFCRVTGSRRPMEILVQASGMYCLPGPEALRSEIQRLREEEQKAAKERRKREMFLQELEGGGRP</sequence>
<feature type="region of interest" description="Disordered" evidence="1">
    <location>
        <begin position="136"/>
        <end position="159"/>
    </location>
</feature>
<evidence type="ECO:0000256" key="1">
    <source>
        <dbReference type="SAM" id="MobiDB-lite"/>
    </source>
</evidence>
<name>C6E6U4_GEOSM</name>
<evidence type="ECO:0000313" key="2">
    <source>
        <dbReference type="EMBL" id="ACT19722.1"/>
    </source>
</evidence>
<gene>
    <name evidence="2" type="ordered locus">GM21_3701</name>
</gene>
<dbReference type="OrthoDB" id="5405665at2"/>
<dbReference type="AlphaFoldDB" id="C6E6U4"/>
<dbReference type="KEGG" id="gem:GM21_3701"/>